<sequence length="523" mass="60185">MAQLTRPSREIRPERKQPQDPIQAELSKATIAQAPAKKGTTSTIVPSSMMAYIWSTSTSKWVLPPTLHKYIYDSKGSLQQEIIADSSATQPASRYSYSYNSNGSASTYLEETWTGTAWRNASRSVFSYDSRGYETEWLRQKWVNGAWENESRDISNYSSLETELLRQDWVNGVWQNKSRLAYFFNTQGRYTGDVYQEWDGNMIVYGYRTSFTYNANGAITQQISESWDKNRNDFILTYRYSYIYNAAGGRIEEVGEDWNIVTNSFVPSRRYIYTVVAAQPWSEYVLQVWQNGTYVNAWRTINPIRDAEGRLTRYESQRWYSTIWQDEERTTISYQANGSYEQLIEKYVNGEWTNSLRYSDINQEEGVFLENKSETWNGNSWKIFYGRRLVLNYDAAGNIKRRVDQEYSTADEKYINTKLYTYGNYQTITLANQRAAALTAATQVYPNPTAGKATLQLAGLPQGQGVLQGQLLNTLGQVVQQFTLKLQQGTVNQELDLSQLKAGVYTLRIQTKEGAIVKQVVRQ</sequence>
<dbReference type="NCBIfam" id="TIGR04183">
    <property type="entry name" value="Por_Secre_tail"/>
    <property type="match status" value="1"/>
</dbReference>
<evidence type="ECO:0000259" key="2">
    <source>
        <dbReference type="Pfam" id="PF18962"/>
    </source>
</evidence>
<organism evidence="3 4">
    <name type="scientific">Hymenobacter crusticola</name>
    <dbReference type="NCBI Taxonomy" id="1770526"/>
    <lineage>
        <taxon>Bacteria</taxon>
        <taxon>Pseudomonadati</taxon>
        <taxon>Bacteroidota</taxon>
        <taxon>Cytophagia</taxon>
        <taxon>Cytophagales</taxon>
        <taxon>Hymenobacteraceae</taxon>
        <taxon>Hymenobacter</taxon>
    </lineage>
</organism>
<name>A0A243WAG0_9BACT</name>
<gene>
    <name evidence="3" type="ORF">BXP70_18385</name>
</gene>
<dbReference type="EMBL" id="MTSE01000010">
    <property type="protein sequence ID" value="OUJ72526.1"/>
    <property type="molecule type" value="Genomic_DNA"/>
</dbReference>
<accession>A0A243WAG0</accession>
<dbReference type="Proteomes" id="UP000194873">
    <property type="component" value="Unassembled WGS sequence"/>
</dbReference>
<protein>
    <recommendedName>
        <fullName evidence="2">Secretion system C-terminal sorting domain-containing protein</fullName>
    </recommendedName>
</protein>
<feature type="region of interest" description="Disordered" evidence="1">
    <location>
        <begin position="1"/>
        <end position="22"/>
    </location>
</feature>
<comment type="caution">
    <text evidence="3">The sequence shown here is derived from an EMBL/GenBank/DDBJ whole genome shotgun (WGS) entry which is preliminary data.</text>
</comment>
<keyword evidence="4" id="KW-1185">Reference proteome</keyword>
<evidence type="ECO:0000313" key="3">
    <source>
        <dbReference type="EMBL" id="OUJ72526.1"/>
    </source>
</evidence>
<feature type="domain" description="Secretion system C-terminal sorting" evidence="2">
    <location>
        <begin position="444"/>
        <end position="520"/>
    </location>
</feature>
<feature type="compositionally biased region" description="Basic and acidic residues" evidence="1">
    <location>
        <begin position="7"/>
        <end position="18"/>
    </location>
</feature>
<reference evidence="3 4" key="1">
    <citation type="submission" date="2017-01" db="EMBL/GenBank/DDBJ databases">
        <title>A new Hymenobacter.</title>
        <authorList>
            <person name="Liang Y."/>
            <person name="Feng F."/>
        </authorList>
    </citation>
    <scope>NUCLEOTIDE SEQUENCE [LARGE SCALE GENOMIC DNA]</scope>
    <source>
        <strain evidence="3">MIMBbqt21</strain>
    </source>
</reference>
<dbReference type="Pfam" id="PF18962">
    <property type="entry name" value="Por_Secre_tail"/>
    <property type="match status" value="1"/>
</dbReference>
<proteinExistence type="predicted"/>
<dbReference type="InterPro" id="IPR026444">
    <property type="entry name" value="Secre_tail"/>
</dbReference>
<dbReference type="Gene3D" id="2.40.128.720">
    <property type="match status" value="3"/>
</dbReference>
<evidence type="ECO:0000256" key="1">
    <source>
        <dbReference type="SAM" id="MobiDB-lite"/>
    </source>
</evidence>
<evidence type="ECO:0000313" key="4">
    <source>
        <dbReference type="Proteomes" id="UP000194873"/>
    </source>
</evidence>
<dbReference type="AlphaFoldDB" id="A0A243WAG0"/>